<evidence type="ECO:0000259" key="3">
    <source>
        <dbReference type="PROSITE" id="PS51635"/>
    </source>
</evidence>
<keyword evidence="5" id="KW-1185">Reference proteome</keyword>
<protein>
    <submittedName>
        <fullName evidence="4">Phospholipase, patatin family</fullName>
    </submittedName>
</protein>
<dbReference type="PROSITE" id="PS51635">
    <property type="entry name" value="PNPLA"/>
    <property type="match status" value="1"/>
</dbReference>
<accession>T0FHP8</accession>
<sequence length="346" mass="39417">MIPNGVHCLKKDLMLSESTKSSYPFLESIWKELGTKKEIALAIAGGGIKAFYGLGFAFALRSWGIQIREVSGVSAGAAMAISALSETEEESSVYFEELTRRNPKNFYWNRLLRILPPFPHDGMARRTVSYCLKLPKLLSKAAKIRIHTVEIPGDQIQKNKNGKPNKRMLLARAARIIRAYFRDEELRRKGELPFHVMDKMKEWGWRERVFTEKEFSDHETVTQIVMNSCSAFPVLPLQSLGGNYYLDGGLTNNLLLEEFSSEIPKIAVFYEPTTLVGKAPEIVANTLLISPDAPFIEQGFDYTNPGLVRYAFEKGKEDAERHRSRILTHLAPMWKKHLLSFFEQIK</sequence>
<dbReference type="Gene3D" id="3.40.1090.10">
    <property type="entry name" value="Cytosolic phospholipase A2 catalytic domain"/>
    <property type="match status" value="1"/>
</dbReference>
<dbReference type="GO" id="GO:0016042">
    <property type="term" value="P:lipid catabolic process"/>
    <property type="evidence" value="ECO:0007669"/>
    <property type="project" value="UniProtKB-UniRule"/>
</dbReference>
<evidence type="ECO:0000256" key="2">
    <source>
        <dbReference type="PROSITE-ProRule" id="PRU01161"/>
    </source>
</evidence>
<feature type="domain" description="PNPLA" evidence="3">
    <location>
        <begin position="41"/>
        <end position="260"/>
    </location>
</feature>
<comment type="caution">
    <text evidence="2">Lacks conserved residue(s) required for the propagation of feature annotation.</text>
</comment>
<dbReference type="InterPro" id="IPR016035">
    <property type="entry name" value="Acyl_Trfase/lysoPLipase"/>
</dbReference>
<name>T0FHP8_9LEPT</name>
<feature type="short sequence motif" description="DGA/G" evidence="2">
    <location>
        <begin position="247"/>
        <end position="249"/>
    </location>
</feature>
<feature type="active site" description="Proton acceptor" evidence="2">
    <location>
        <position position="247"/>
    </location>
</feature>
<dbReference type="GO" id="GO:0016787">
    <property type="term" value="F:hydrolase activity"/>
    <property type="evidence" value="ECO:0007669"/>
    <property type="project" value="UniProtKB-UniRule"/>
</dbReference>
<dbReference type="EMBL" id="AHMO02000004">
    <property type="protein sequence ID" value="EQA47097.1"/>
    <property type="molecule type" value="Genomic_DNA"/>
</dbReference>
<evidence type="ECO:0000313" key="4">
    <source>
        <dbReference type="EMBL" id="EQA47097.1"/>
    </source>
</evidence>
<proteinExistence type="predicted"/>
<keyword evidence="2" id="KW-0378">Hydrolase</keyword>
<organism evidence="4 5">
    <name type="scientific">Leptospira broomii serovar Hurstbridge str. 5399</name>
    <dbReference type="NCBI Taxonomy" id="1049789"/>
    <lineage>
        <taxon>Bacteria</taxon>
        <taxon>Pseudomonadati</taxon>
        <taxon>Spirochaetota</taxon>
        <taxon>Spirochaetia</taxon>
        <taxon>Leptospirales</taxon>
        <taxon>Leptospiraceae</taxon>
        <taxon>Leptospira</taxon>
    </lineage>
</organism>
<dbReference type="InterPro" id="IPR002641">
    <property type="entry name" value="PNPLA_dom"/>
</dbReference>
<keyword evidence="2" id="KW-0442">Lipid degradation</keyword>
<gene>
    <name evidence="4" type="ORF">LEP1GSC050_1184</name>
</gene>
<keyword evidence="1 2" id="KW-0443">Lipid metabolism</keyword>
<dbReference type="Proteomes" id="UP000015454">
    <property type="component" value="Unassembled WGS sequence"/>
</dbReference>
<dbReference type="Pfam" id="PF01734">
    <property type="entry name" value="Patatin"/>
    <property type="match status" value="1"/>
</dbReference>
<dbReference type="AlphaFoldDB" id="T0FHP8"/>
<feature type="active site" description="Nucleophile" evidence="2">
    <location>
        <position position="74"/>
    </location>
</feature>
<comment type="caution">
    <text evidence="4">The sequence shown here is derived from an EMBL/GenBank/DDBJ whole genome shotgun (WGS) entry which is preliminary data.</text>
</comment>
<reference evidence="4" key="1">
    <citation type="submission" date="2013-05" db="EMBL/GenBank/DDBJ databases">
        <authorList>
            <person name="Harkins D.M."/>
            <person name="Durkin A.S."/>
            <person name="Brinkac L.M."/>
            <person name="Haft D.H."/>
            <person name="Selengut J.D."/>
            <person name="Sanka R."/>
            <person name="DePew J."/>
            <person name="Purushe J."/>
            <person name="Hartskeerl R.A."/>
            <person name="Ahmed A."/>
            <person name="van der Linden H."/>
            <person name="Goris M.G.A."/>
            <person name="Vinetz J.M."/>
            <person name="Sutton G.G."/>
            <person name="Nierman W.C."/>
            <person name="Fouts D.E."/>
        </authorList>
    </citation>
    <scope>NUCLEOTIDE SEQUENCE [LARGE SCALE GENOMIC DNA]</scope>
    <source>
        <strain evidence="4">5399</strain>
    </source>
</reference>
<feature type="short sequence motif" description="GXSXG" evidence="2">
    <location>
        <begin position="72"/>
        <end position="76"/>
    </location>
</feature>
<evidence type="ECO:0000313" key="5">
    <source>
        <dbReference type="Proteomes" id="UP000015454"/>
    </source>
</evidence>
<dbReference type="STRING" id="1049789.LEP1GSC050_1184"/>
<dbReference type="SUPFAM" id="SSF52151">
    <property type="entry name" value="FabD/lysophospholipase-like"/>
    <property type="match status" value="1"/>
</dbReference>
<evidence type="ECO:0000256" key="1">
    <source>
        <dbReference type="ARBA" id="ARBA00023098"/>
    </source>
</evidence>